<dbReference type="STRING" id="102285.A0A0R3TVI8"/>
<dbReference type="PANTHER" id="PTHR13914:SF0">
    <property type="entry name" value="PROLINE DEHYDROGENASE 1, MITOCHONDRIAL"/>
    <property type="match status" value="1"/>
</dbReference>
<accession>A0A0R3TVI8</accession>
<dbReference type="GO" id="GO:0010133">
    <property type="term" value="P:L-proline catabolic process to L-glutamate"/>
    <property type="evidence" value="ECO:0007669"/>
    <property type="project" value="TreeGrafter"/>
</dbReference>
<dbReference type="Pfam" id="PF01619">
    <property type="entry name" value="Pro_dh"/>
    <property type="match status" value="1"/>
</dbReference>
<evidence type="ECO:0000256" key="4">
    <source>
        <dbReference type="ARBA" id="ARBA00023062"/>
    </source>
</evidence>
<dbReference type="PANTHER" id="PTHR13914">
    <property type="entry name" value="PROLINE OXIDASE"/>
    <property type="match status" value="1"/>
</dbReference>
<comment type="pathway">
    <text evidence="1">Amino-acid degradation; L-proline degradation into L-glutamate; L-glutamate from L-proline: step 1/2.</text>
</comment>
<keyword evidence="4 5" id="KW-0642">Proline metabolism</keyword>
<dbReference type="AlphaFoldDB" id="A0A0R3TVI8"/>
<comment type="function">
    <text evidence="5">Converts proline to delta-1-pyrroline-5-carboxylate.</text>
</comment>
<name>A0A0R3TVI8_RODNA</name>
<dbReference type="WBParaSite" id="HNAJ_0001183801-mRNA-1">
    <property type="protein sequence ID" value="HNAJ_0001183801-mRNA-1"/>
    <property type="gene ID" value="HNAJ_0001183801"/>
</dbReference>
<dbReference type="InterPro" id="IPR015659">
    <property type="entry name" value="Proline_oxidase"/>
</dbReference>
<keyword evidence="5" id="KW-0285">Flavoprotein</keyword>
<dbReference type="Proteomes" id="UP000278807">
    <property type="component" value="Unassembled WGS sequence"/>
</dbReference>
<reference evidence="7 8" key="2">
    <citation type="submission" date="2018-11" db="EMBL/GenBank/DDBJ databases">
        <authorList>
            <consortium name="Pathogen Informatics"/>
        </authorList>
    </citation>
    <scope>NUCLEOTIDE SEQUENCE [LARGE SCALE GENOMIC DNA]</scope>
</reference>
<dbReference type="InterPro" id="IPR029041">
    <property type="entry name" value="FAD-linked_oxidoreductase-like"/>
</dbReference>
<dbReference type="SUPFAM" id="SSF51730">
    <property type="entry name" value="FAD-linked oxidoreductase"/>
    <property type="match status" value="1"/>
</dbReference>
<feature type="domain" description="Proline dehydrogenase" evidence="6">
    <location>
        <begin position="330"/>
        <end position="572"/>
    </location>
</feature>
<keyword evidence="3 5" id="KW-0560">Oxidoreductase</keyword>
<dbReference type="EC" id="1.5.5.2" evidence="5"/>
<dbReference type="OrthoDB" id="5464at2759"/>
<keyword evidence="5" id="KW-0274">FAD</keyword>
<evidence type="ECO:0000313" key="9">
    <source>
        <dbReference type="WBParaSite" id="HNAJ_0001183801-mRNA-1"/>
    </source>
</evidence>
<comment type="catalytic activity">
    <reaction evidence="5">
        <text>L-proline + a quinone = (S)-1-pyrroline-5-carboxylate + a quinol + H(+)</text>
        <dbReference type="Rhea" id="RHEA:23784"/>
        <dbReference type="ChEBI" id="CHEBI:15378"/>
        <dbReference type="ChEBI" id="CHEBI:17388"/>
        <dbReference type="ChEBI" id="CHEBI:24646"/>
        <dbReference type="ChEBI" id="CHEBI:60039"/>
        <dbReference type="ChEBI" id="CHEBI:132124"/>
        <dbReference type="EC" id="1.5.5.2"/>
    </reaction>
</comment>
<evidence type="ECO:0000256" key="5">
    <source>
        <dbReference type="RuleBase" id="RU364054"/>
    </source>
</evidence>
<dbReference type="GO" id="GO:0004657">
    <property type="term" value="F:proline dehydrogenase activity"/>
    <property type="evidence" value="ECO:0007669"/>
    <property type="project" value="UniProtKB-EC"/>
</dbReference>
<keyword evidence="8" id="KW-1185">Reference proteome</keyword>
<comment type="similarity">
    <text evidence="2 5">Belongs to the proline oxidase family.</text>
</comment>
<reference evidence="9" key="1">
    <citation type="submission" date="2016-04" db="UniProtKB">
        <authorList>
            <consortium name="WormBaseParasite"/>
        </authorList>
    </citation>
    <scope>IDENTIFICATION</scope>
</reference>
<evidence type="ECO:0000256" key="1">
    <source>
        <dbReference type="ARBA" id="ARBA00004739"/>
    </source>
</evidence>
<comment type="cofactor">
    <cofactor evidence="5">
        <name>FAD</name>
        <dbReference type="ChEBI" id="CHEBI:57692"/>
    </cofactor>
</comment>
<dbReference type="EMBL" id="UZAE01013816">
    <property type="protein sequence ID" value="VDO11469.1"/>
    <property type="molecule type" value="Genomic_DNA"/>
</dbReference>
<sequence>MLHCSLPVSLIKSVRSGYAYASAASSKSLSTSVPQEEKKSSSEFVNFRDPKVSFAAISTSELLRSSIVFRLCSYPFIVKNNRKLMGFGRKVLGPTLFKKLMKSTFYGQFVAGENQEEIQSLIQRYRRYNVKSILDYGFEKEDLESDTVKKLEGTLYESLELSDDSSKRINNENQPVIEFGNRQKNIISSRTSLYSSKGQYDENLKILMECIDASARAIANDAFTVIKLTALGKPQSLFQFSEFLVQVERFFNLLSDTTKPGHHTPPSVASSDIENVQKRLEILGVEMGCDQSTGCLAILDRSGDGITNLLDWNHLVQFERDLAELFKIKNKEIGRTEQLVSTLTEQGVEEIRNMVHRIDHLAQYAKSKGVRLMVDAEHSYFQPAIRRITVEMMHRFNKECCTIFNTYQCYLKNALKEFRQDMLFAEKNDFFFGAKLVRGAYIEQERKRAKTLGYPDPTNPTYEATTKMYQDCFEEFLSAMERVPRGRVLVMVATHNEDSVKYAIKRMKERGIKPDHQLICFGQLLGMCDHISFPLGNAGYSVYKYVPFGAVEEVLPYLSRRAYENHSVLSNVSVERQMRWEELKRRFRAGEFFTKP</sequence>
<proteinExistence type="inferred from homology"/>
<evidence type="ECO:0000313" key="7">
    <source>
        <dbReference type="EMBL" id="VDO11469.1"/>
    </source>
</evidence>
<evidence type="ECO:0000313" key="8">
    <source>
        <dbReference type="Proteomes" id="UP000278807"/>
    </source>
</evidence>
<dbReference type="GO" id="GO:0071949">
    <property type="term" value="F:FAD binding"/>
    <property type="evidence" value="ECO:0007669"/>
    <property type="project" value="TreeGrafter"/>
</dbReference>
<evidence type="ECO:0000256" key="3">
    <source>
        <dbReference type="ARBA" id="ARBA00023002"/>
    </source>
</evidence>
<dbReference type="Gene3D" id="3.20.20.220">
    <property type="match status" value="2"/>
</dbReference>
<organism evidence="9">
    <name type="scientific">Rodentolepis nana</name>
    <name type="common">Dwarf tapeworm</name>
    <name type="synonym">Hymenolepis nana</name>
    <dbReference type="NCBI Taxonomy" id="102285"/>
    <lineage>
        <taxon>Eukaryota</taxon>
        <taxon>Metazoa</taxon>
        <taxon>Spiralia</taxon>
        <taxon>Lophotrochozoa</taxon>
        <taxon>Platyhelminthes</taxon>
        <taxon>Cestoda</taxon>
        <taxon>Eucestoda</taxon>
        <taxon>Cyclophyllidea</taxon>
        <taxon>Hymenolepididae</taxon>
        <taxon>Rodentolepis</taxon>
    </lineage>
</organism>
<gene>
    <name evidence="7" type="ORF">HNAJ_LOCUS11827</name>
</gene>
<evidence type="ECO:0000256" key="2">
    <source>
        <dbReference type="ARBA" id="ARBA00005869"/>
    </source>
</evidence>
<evidence type="ECO:0000259" key="6">
    <source>
        <dbReference type="Pfam" id="PF01619"/>
    </source>
</evidence>
<dbReference type="InterPro" id="IPR002872">
    <property type="entry name" value="Proline_DH_dom"/>
</dbReference>
<protein>
    <recommendedName>
        <fullName evidence="5">Proline dehydrogenase</fullName>
        <ecNumber evidence="5">1.5.5.2</ecNumber>
    </recommendedName>
</protein>
<dbReference type="GO" id="GO:0005739">
    <property type="term" value="C:mitochondrion"/>
    <property type="evidence" value="ECO:0007669"/>
    <property type="project" value="TreeGrafter"/>
</dbReference>